<keyword evidence="1" id="KW-1133">Transmembrane helix</keyword>
<evidence type="ECO:0000256" key="1">
    <source>
        <dbReference type="SAM" id="Phobius"/>
    </source>
</evidence>
<organism evidence="2 3">
    <name type="scientific">Marinomonas foliarum</name>
    <dbReference type="NCBI Taxonomy" id="491950"/>
    <lineage>
        <taxon>Bacteria</taxon>
        <taxon>Pseudomonadati</taxon>
        <taxon>Pseudomonadota</taxon>
        <taxon>Gammaproteobacteria</taxon>
        <taxon>Oceanospirillales</taxon>
        <taxon>Oceanospirillaceae</taxon>
        <taxon>Marinomonas</taxon>
    </lineage>
</organism>
<protein>
    <recommendedName>
        <fullName evidence="4">MSHA biogenesis protein MshF</fullName>
    </recommendedName>
</protein>
<comment type="caution">
    <text evidence="2">The sequence shown here is derived from an EMBL/GenBank/DDBJ whole genome shotgun (WGS) entry which is preliminary data.</text>
</comment>
<gene>
    <name evidence="2" type="ORF">DFP77_1048</name>
</gene>
<accession>A0A369AE70</accession>
<evidence type="ECO:0000313" key="2">
    <source>
        <dbReference type="EMBL" id="RCX07652.1"/>
    </source>
</evidence>
<name>A0A369AE70_9GAMM</name>
<sequence length="151" mass="17854">MDFSLLRSQRGWVSLPIIALLLMVATVSVHYQERVQASYQWRGQLNEVEVNQQIWKDFQQTWIVSPNFTSAKASSCFGFCELKNNSLESTWYNKEGLSLGYRWESYQSLPDESDHSQVFHRLCATQNQQQYRCWWWREKRQVSSGWVSASD</sequence>
<dbReference type="RefSeq" id="WP_114410794.1">
    <property type="nucleotide sequence ID" value="NZ_JBQDNF010000021.1"/>
</dbReference>
<dbReference type="AlphaFoldDB" id="A0A369AE70"/>
<evidence type="ECO:0000313" key="3">
    <source>
        <dbReference type="Proteomes" id="UP000253506"/>
    </source>
</evidence>
<dbReference type="EMBL" id="QPJQ01000004">
    <property type="protein sequence ID" value="RCX07652.1"/>
    <property type="molecule type" value="Genomic_DNA"/>
</dbReference>
<dbReference type="OrthoDB" id="6107053at2"/>
<proteinExistence type="predicted"/>
<keyword evidence="1" id="KW-0812">Transmembrane</keyword>
<reference evidence="2 3" key="1">
    <citation type="submission" date="2018-07" db="EMBL/GenBank/DDBJ databases">
        <title>Genomic Encyclopedia of Type Strains, Phase III (KMG-III): the genomes of soil and plant-associated and newly described type strains.</title>
        <authorList>
            <person name="Whitman W."/>
        </authorList>
    </citation>
    <scope>NUCLEOTIDE SEQUENCE [LARGE SCALE GENOMIC DNA]</scope>
    <source>
        <strain evidence="2 3">CECT 7731</strain>
    </source>
</reference>
<dbReference type="Proteomes" id="UP000253506">
    <property type="component" value="Unassembled WGS sequence"/>
</dbReference>
<feature type="transmembrane region" description="Helical" evidence="1">
    <location>
        <begin position="12"/>
        <end position="31"/>
    </location>
</feature>
<keyword evidence="1" id="KW-0472">Membrane</keyword>
<evidence type="ECO:0008006" key="4">
    <source>
        <dbReference type="Google" id="ProtNLM"/>
    </source>
</evidence>